<reference evidence="17" key="1">
    <citation type="submission" date="2025-08" db="UniProtKB">
        <authorList>
            <consortium name="Ensembl"/>
        </authorList>
    </citation>
    <scope>IDENTIFICATION</scope>
</reference>
<evidence type="ECO:0000256" key="11">
    <source>
        <dbReference type="ARBA" id="ARBA00023128"/>
    </source>
</evidence>
<evidence type="ECO:0000313" key="17">
    <source>
        <dbReference type="Ensembl" id="ENSPCEP00000022567.1"/>
    </source>
</evidence>
<evidence type="ECO:0000256" key="13">
    <source>
        <dbReference type="ARBA" id="ARBA00030360"/>
    </source>
</evidence>
<organism evidence="17 18">
    <name type="scientific">Pelusios castaneus</name>
    <name type="common">West African mud turtle</name>
    <dbReference type="NCBI Taxonomy" id="367368"/>
    <lineage>
        <taxon>Eukaryota</taxon>
        <taxon>Metazoa</taxon>
        <taxon>Chordata</taxon>
        <taxon>Craniata</taxon>
        <taxon>Vertebrata</taxon>
        <taxon>Euteleostomi</taxon>
        <taxon>Archelosauria</taxon>
        <taxon>Testudinata</taxon>
        <taxon>Testudines</taxon>
        <taxon>Pleurodira</taxon>
        <taxon>Pelomedusidae</taxon>
        <taxon>Pelusios</taxon>
    </lineage>
</organism>
<keyword evidence="18" id="KW-1185">Reference proteome</keyword>
<keyword evidence="16" id="KW-0812">Transmembrane</keyword>
<evidence type="ECO:0000313" key="18">
    <source>
        <dbReference type="Proteomes" id="UP000694393"/>
    </source>
</evidence>
<evidence type="ECO:0000256" key="4">
    <source>
        <dbReference type="ARBA" id="ARBA00011533"/>
    </source>
</evidence>
<dbReference type="InterPro" id="IPR009947">
    <property type="entry name" value="NDUA7"/>
</dbReference>
<evidence type="ECO:0000256" key="10">
    <source>
        <dbReference type="ARBA" id="ARBA00022990"/>
    </source>
</evidence>
<dbReference type="Pfam" id="PF07347">
    <property type="entry name" value="CI-B14_5a"/>
    <property type="match status" value="1"/>
</dbReference>
<reference evidence="17" key="2">
    <citation type="submission" date="2025-09" db="UniProtKB">
        <authorList>
            <consortium name="Ensembl"/>
        </authorList>
    </citation>
    <scope>IDENTIFICATION</scope>
</reference>
<evidence type="ECO:0000256" key="1">
    <source>
        <dbReference type="ARBA" id="ARBA00003195"/>
    </source>
</evidence>
<keyword evidence="12 16" id="KW-0472">Membrane</keyword>
<keyword evidence="6" id="KW-0813">Transport</keyword>
<keyword evidence="10" id="KW-0007">Acetylation</keyword>
<dbReference type="Proteomes" id="UP000694393">
    <property type="component" value="Unplaced"/>
</dbReference>
<dbReference type="PANTHER" id="PTHR12485:SF1">
    <property type="entry name" value="NADH DEHYDROGENASE [UBIQUINONE] 1 ALPHA SUBCOMPLEX SUBUNIT 7"/>
    <property type="match status" value="1"/>
</dbReference>
<dbReference type="PANTHER" id="PTHR12485">
    <property type="entry name" value="NADH-UBIQUINONE OXIDOREDUCTASE SUBUNIT B"/>
    <property type="match status" value="1"/>
</dbReference>
<protein>
    <recommendedName>
        <fullName evidence="5">NADH dehydrogenase [ubiquinone] 1 alpha subcomplex subunit 7</fullName>
    </recommendedName>
    <alternativeName>
        <fullName evidence="14">Complex I-B14.5a</fullName>
    </alternativeName>
    <alternativeName>
        <fullName evidence="13">NADH-ubiquinone oxidoreductase subunit B14.5a</fullName>
    </alternativeName>
</protein>
<dbReference type="GO" id="GO:0006120">
    <property type="term" value="P:mitochondrial electron transport, NADH to ubiquinone"/>
    <property type="evidence" value="ECO:0007669"/>
    <property type="project" value="TreeGrafter"/>
</dbReference>
<evidence type="ECO:0000256" key="16">
    <source>
        <dbReference type="SAM" id="Phobius"/>
    </source>
</evidence>
<sequence>MLVCPVHNTIVPISLRRLHSRMTPRIWFSLSLICVLMLPLACLMFRTQPPPKLPLGPNHKLANNYYCTRDRRREFSPPVVVVSPEKSLASSAQGVSSESAVATTEKKPVTPGVPYVKWEISKDQPYL</sequence>
<evidence type="ECO:0000256" key="7">
    <source>
        <dbReference type="ARBA" id="ARBA00022660"/>
    </source>
</evidence>
<comment type="function">
    <text evidence="1">Accessory subunit of the mitochondrial membrane respiratory chain NADH dehydrogenase (Complex I), that is believed not to be involved in catalysis. Complex I functions in the transfer of electrons from NADH to the respiratory chain. The immediate electron acceptor for the enzyme is believed to be ubiquinone.</text>
</comment>
<evidence type="ECO:0000256" key="8">
    <source>
        <dbReference type="ARBA" id="ARBA00022792"/>
    </source>
</evidence>
<evidence type="ECO:0000256" key="3">
    <source>
        <dbReference type="ARBA" id="ARBA00005482"/>
    </source>
</evidence>
<evidence type="ECO:0000256" key="2">
    <source>
        <dbReference type="ARBA" id="ARBA00004443"/>
    </source>
</evidence>
<evidence type="ECO:0000256" key="12">
    <source>
        <dbReference type="ARBA" id="ARBA00023136"/>
    </source>
</evidence>
<comment type="similarity">
    <text evidence="3">Belongs to the complex I NDUFA7 subunit family.</text>
</comment>
<dbReference type="AlphaFoldDB" id="A0A8C8VP85"/>
<keyword evidence="8" id="KW-0999">Mitochondrion inner membrane</keyword>
<evidence type="ECO:0000256" key="14">
    <source>
        <dbReference type="ARBA" id="ARBA00033401"/>
    </source>
</evidence>
<keyword evidence="7" id="KW-0679">Respiratory chain</keyword>
<keyword evidence="16" id="KW-1133">Transmembrane helix</keyword>
<evidence type="ECO:0000256" key="15">
    <source>
        <dbReference type="SAM" id="MobiDB-lite"/>
    </source>
</evidence>
<dbReference type="Ensembl" id="ENSPCET00000023323.1">
    <property type="protein sequence ID" value="ENSPCEP00000022567.1"/>
    <property type="gene ID" value="ENSPCEG00000017211.1"/>
</dbReference>
<comment type="subcellular location">
    <subcellularLocation>
        <location evidence="2">Mitochondrion inner membrane</location>
        <topology evidence="2">Peripheral membrane protein</topology>
        <orientation evidence="2">Matrix side</orientation>
    </subcellularLocation>
</comment>
<feature type="compositionally biased region" description="Polar residues" evidence="15">
    <location>
        <begin position="88"/>
        <end position="102"/>
    </location>
</feature>
<keyword evidence="11" id="KW-0496">Mitochondrion</keyword>
<dbReference type="GO" id="GO:0005743">
    <property type="term" value="C:mitochondrial inner membrane"/>
    <property type="evidence" value="ECO:0007669"/>
    <property type="project" value="UniProtKB-SubCell"/>
</dbReference>
<keyword evidence="9" id="KW-0249">Electron transport</keyword>
<evidence type="ECO:0000256" key="5">
    <source>
        <dbReference type="ARBA" id="ARBA00016383"/>
    </source>
</evidence>
<name>A0A8C8VP85_9SAUR</name>
<accession>A0A8C8VP85</accession>
<evidence type="ECO:0000256" key="6">
    <source>
        <dbReference type="ARBA" id="ARBA00022448"/>
    </source>
</evidence>
<feature type="transmembrane region" description="Helical" evidence="16">
    <location>
        <begin position="26"/>
        <end position="45"/>
    </location>
</feature>
<proteinExistence type="inferred from homology"/>
<feature type="region of interest" description="Disordered" evidence="15">
    <location>
        <begin position="88"/>
        <end position="110"/>
    </location>
</feature>
<evidence type="ECO:0000256" key="9">
    <source>
        <dbReference type="ARBA" id="ARBA00022982"/>
    </source>
</evidence>
<comment type="subunit">
    <text evidence="4">Complex I is composed of 45 different subunits.</text>
</comment>